<evidence type="ECO:0000259" key="8">
    <source>
        <dbReference type="PROSITE" id="PS50110"/>
    </source>
</evidence>
<reference evidence="10 11" key="1">
    <citation type="submission" date="2021-06" db="EMBL/GenBank/DDBJ databases">
        <title>Actinomycetes sequencing.</title>
        <authorList>
            <person name="Shan Q."/>
        </authorList>
    </citation>
    <scope>NUCLEOTIDE SEQUENCE [LARGE SCALE GENOMIC DNA]</scope>
    <source>
        <strain evidence="10 11">NEAU-G5</strain>
    </source>
</reference>
<dbReference type="RefSeq" id="WP_215923148.1">
    <property type="nucleotide sequence ID" value="NZ_JAHKNI010000018.1"/>
</dbReference>
<keyword evidence="4" id="KW-0804">Transcription</keyword>
<feature type="DNA-binding region" description="OmpR/PhoB-type" evidence="7">
    <location>
        <begin position="125"/>
        <end position="220"/>
    </location>
</feature>
<organism evidence="10 11">
    <name type="scientific">Nocardia albiluteola</name>
    <dbReference type="NCBI Taxonomy" id="2842303"/>
    <lineage>
        <taxon>Bacteria</taxon>
        <taxon>Bacillati</taxon>
        <taxon>Actinomycetota</taxon>
        <taxon>Actinomycetes</taxon>
        <taxon>Mycobacteriales</taxon>
        <taxon>Nocardiaceae</taxon>
        <taxon>Nocardia</taxon>
    </lineage>
</organism>
<evidence type="ECO:0000313" key="11">
    <source>
        <dbReference type="Proteomes" id="UP000733379"/>
    </source>
</evidence>
<dbReference type="InterPro" id="IPR011006">
    <property type="entry name" value="CheY-like_superfamily"/>
</dbReference>
<comment type="caution">
    <text evidence="10">The sequence shown here is derived from an EMBL/GenBank/DDBJ whole genome shotgun (WGS) entry which is preliminary data.</text>
</comment>
<dbReference type="SMART" id="SM00448">
    <property type="entry name" value="REC"/>
    <property type="match status" value="1"/>
</dbReference>
<dbReference type="SMART" id="SM00862">
    <property type="entry name" value="Trans_reg_C"/>
    <property type="match status" value="1"/>
</dbReference>
<feature type="modified residue" description="4-aspartylphosphate" evidence="6">
    <location>
        <position position="49"/>
    </location>
</feature>
<dbReference type="PROSITE" id="PS51755">
    <property type="entry name" value="OMPR_PHOB"/>
    <property type="match status" value="1"/>
</dbReference>
<dbReference type="InterPro" id="IPR016032">
    <property type="entry name" value="Sig_transdc_resp-reg_C-effctor"/>
</dbReference>
<dbReference type="PANTHER" id="PTHR48111">
    <property type="entry name" value="REGULATOR OF RPOS"/>
    <property type="match status" value="1"/>
</dbReference>
<feature type="domain" description="OmpR/PhoB-type" evidence="9">
    <location>
        <begin position="125"/>
        <end position="220"/>
    </location>
</feature>
<keyword evidence="11" id="KW-1185">Reference proteome</keyword>
<protein>
    <recommendedName>
        <fullName evidence="5">Sensory transduction protein RegX3</fullName>
    </recommendedName>
</protein>
<proteinExistence type="predicted"/>
<evidence type="ECO:0000259" key="9">
    <source>
        <dbReference type="PROSITE" id="PS51755"/>
    </source>
</evidence>
<sequence>MRLLLVDGNEDAGAALADALTPHRHTVVRSRWGMDLLTSHHEYDAILLDPALADISGLRALRQLRTVSSIPVVVLTDPDDERSVVLALHSGADDCVTKPPRIRELVARLERAIRAHVVHSLPHPTGVVVTGDVHIDLNARRVVVGGTPIALTHKQFELIRILVECPGQAVSRQQLMDRVWGDAVTGVSRSLDVHITWLRSKLGRPGLITTVRGFGYRWAAVPAVADAAS</sequence>
<dbReference type="Proteomes" id="UP000733379">
    <property type="component" value="Unassembled WGS sequence"/>
</dbReference>
<dbReference type="Gene3D" id="1.10.10.10">
    <property type="entry name" value="Winged helix-like DNA-binding domain superfamily/Winged helix DNA-binding domain"/>
    <property type="match status" value="1"/>
</dbReference>
<dbReference type="Gene3D" id="3.40.50.2300">
    <property type="match status" value="1"/>
</dbReference>
<name>A0ABS6BCC2_9NOCA</name>
<dbReference type="SUPFAM" id="SSF46894">
    <property type="entry name" value="C-terminal effector domain of the bipartite response regulators"/>
    <property type="match status" value="1"/>
</dbReference>
<dbReference type="Pfam" id="PF00072">
    <property type="entry name" value="Response_reg"/>
    <property type="match status" value="1"/>
</dbReference>
<dbReference type="InterPro" id="IPR001867">
    <property type="entry name" value="OmpR/PhoB-type_DNA-bd"/>
</dbReference>
<evidence type="ECO:0000256" key="5">
    <source>
        <dbReference type="ARBA" id="ARBA00041201"/>
    </source>
</evidence>
<evidence type="ECO:0000256" key="2">
    <source>
        <dbReference type="ARBA" id="ARBA00023015"/>
    </source>
</evidence>
<dbReference type="InterPro" id="IPR001789">
    <property type="entry name" value="Sig_transdc_resp-reg_receiver"/>
</dbReference>
<evidence type="ECO:0000256" key="7">
    <source>
        <dbReference type="PROSITE-ProRule" id="PRU01091"/>
    </source>
</evidence>
<dbReference type="SUPFAM" id="SSF52172">
    <property type="entry name" value="CheY-like"/>
    <property type="match status" value="1"/>
</dbReference>
<evidence type="ECO:0000256" key="6">
    <source>
        <dbReference type="PROSITE-ProRule" id="PRU00169"/>
    </source>
</evidence>
<dbReference type="InterPro" id="IPR036388">
    <property type="entry name" value="WH-like_DNA-bd_sf"/>
</dbReference>
<evidence type="ECO:0000256" key="4">
    <source>
        <dbReference type="ARBA" id="ARBA00023163"/>
    </source>
</evidence>
<dbReference type="Pfam" id="PF00486">
    <property type="entry name" value="Trans_reg_C"/>
    <property type="match status" value="1"/>
</dbReference>
<keyword evidence="3 7" id="KW-0238">DNA-binding</keyword>
<evidence type="ECO:0000256" key="3">
    <source>
        <dbReference type="ARBA" id="ARBA00023125"/>
    </source>
</evidence>
<keyword evidence="1 6" id="KW-0597">Phosphoprotein</keyword>
<dbReference type="EMBL" id="JAHKNI010000018">
    <property type="protein sequence ID" value="MBU3067060.1"/>
    <property type="molecule type" value="Genomic_DNA"/>
</dbReference>
<feature type="domain" description="Response regulatory" evidence="8">
    <location>
        <begin position="2"/>
        <end position="113"/>
    </location>
</feature>
<evidence type="ECO:0000313" key="10">
    <source>
        <dbReference type="EMBL" id="MBU3067060.1"/>
    </source>
</evidence>
<gene>
    <name evidence="10" type="ORF">KO481_36760</name>
</gene>
<dbReference type="PANTHER" id="PTHR48111:SF72">
    <property type="entry name" value="SENSORY TRANSDUCTION PROTEIN REGX3"/>
    <property type="match status" value="1"/>
</dbReference>
<dbReference type="CDD" id="cd00383">
    <property type="entry name" value="trans_reg_C"/>
    <property type="match status" value="1"/>
</dbReference>
<evidence type="ECO:0000256" key="1">
    <source>
        <dbReference type="ARBA" id="ARBA00022553"/>
    </source>
</evidence>
<accession>A0ABS6BCC2</accession>
<dbReference type="InterPro" id="IPR039420">
    <property type="entry name" value="WalR-like"/>
</dbReference>
<dbReference type="PROSITE" id="PS50110">
    <property type="entry name" value="RESPONSE_REGULATORY"/>
    <property type="match status" value="1"/>
</dbReference>
<keyword evidence="2" id="KW-0805">Transcription regulation</keyword>